<dbReference type="InterPro" id="IPR050763">
    <property type="entry name" value="ABC_transporter_ATP-binding"/>
</dbReference>
<dbReference type="InterPro" id="IPR003593">
    <property type="entry name" value="AAA+_ATPase"/>
</dbReference>
<evidence type="ECO:0000256" key="2">
    <source>
        <dbReference type="ARBA" id="ARBA00022741"/>
    </source>
</evidence>
<dbReference type="RefSeq" id="WP_163052079.1">
    <property type="nucleotide sequence ID" value="NZ_AP019695.1"/>
</dbReference>
<dbReference type="SMART" id="SM00382">
    <property type="entry name" value="AAA"/>
    <property type="match status" value="1"/>
</dbReference>
<keyword evidence="6" id="KW-1185">Reference proteome</keyword>
<keyword evidence="2" id="KW-0547">Nucleotide-binding</keyword>
<keyword evidence="1" id="KW-0813">Transport</keyword>
<evidence type="ECO:0000256" key="1">
    <source>
        <dbReference type="ARBA" id="ARBA00022448"/>
    </source>
</evidence>
<dbReference type="GO" id="GO:0016887">
    <property type="term" value="F:ATP hydrolysis activity"/>
    <property type="evidence" value="ECO:0007669"/>
    <property type="project" value="InterPro"/>
</dbReference>
<dbReference type="SUPFAM" id="SSF52540">
    <property type="entry name" value="P-loop containing nucleoside triphosphate hydrolases"/>
    <property type="match status" value="1"/>
</dbReference>
<dbReference type="PANTHER" id="PTHR42711">
    <property type="entry name" value="ABC TRANSPORTER ATP-BINDING PROTEIN"/>
    <property type="match status" value="1"/>
</dbReference>
<proteinExistence type="predicted"/>
<dbReference type="PROSITE" id="PS50893">
    <property type="entry name" value="ABC_TRANSPORTER_2"/>
    <property type="match status" value="1"/>
</dbReference>
<dbReference type="Proteomes" id="UP000464754">
    <property type="component" value="Chromosome"/>
</dbReference>
<dbReference type="Gene3D" id="3.40.50.300">
    <property type="entry name" value="P-loop containing nucleotide triphosphate hydrolases"/>
    <property type="match status" value="1"/>
</dbReference>
<evidence type="ECO:0000259" key="4">
    <source>
        <dbReference type="PROSITE" id="PS50893"/>
    </source>
</evidence>
<accession>A0A6N4TL88</accession>
<dbReference type="InterPro" id="IPR027417">
    <property type="entry name" value="P-loop_NTPase"/>
</dbReference>
<feature type="domain" description="ABC transporter" evidence="4">
    <location>
        <begin position="4"/>
        <end position="240"/>
    </location>
</feature>
<evidence type="ECO:0000313" key="6">
    <source>
        <dbReference type="Proteomes" id="UP000464754"/>
    </source>
</evidence>
<dbReference type="AlphaFoldDB" id="A0A6N4TL88"/>
<evidence type="ECO:0000256" key="3">
    <source>
        <dbReference type="ARBA" id="ARBA00022840"/>
    </source>
</evidence>
<reference evidence="6" key="1">
    <citation type="submission" date="2019-05" db="EMBL/GenBank/DDBJ databases">
        <title>Complete genome sequencing of Absiella argi strain JCM 30884.</title>
        <authorList>
            <person name="Sakamoto M."/>
            <person name="Murakami T."/>
            <person name="Mori H."/>
        </authorList>
    </citation>
    <scope>NUCLEOTIDE SEQUENCE [LARGE SCALE GENOMIC DNA]</scope>
    <source>
        <strain evidence="6">JCM 30884</strain>
    </source>
</reference>
<dbReference type="KEGG" id="aarg:Aargi30884_17450"/>
<organism evidence="5 6">
    <name type="scientific">Amedibacterium intestinale</name>
    <dbReference type="NCBI Taxonomy" id="2583452"/>
    <lineage>
        <taxon>Bacteria</taxon>
        <taxon>Bacillati</taxon>
        <taxon>Bacillota</taxon>
        <taxon>Erysipelotrichia</taxon>
        <taxon>Erysipelotrichales</taxon>
        <taxon>Erysipelotrichaceae</taxon>
        <taxon>Amedibacterium</taxon>
    </lineage>
</organism>
<dbReference type="EMBL" id="AP019695">
    <property type="protein sequence ID" value="BBK22842.1"/>
    <property type="molecule type" value="Genomic_DNA"/>
</dbReference>
<evidence type="ECO:0000313" key="5">
    <source>
        <dbReference type="EMBL" id="BBK22842.1"/>
    </source>
</evidence>
<gene>
    <name evidence="5" type="ORF">Aargi30884_17450</name>
</gene>
<dbReference type="InterPro" id="IPR003439">
    <property type="entry name" value="ABC_transporter-like_ATP-bd"/>
</dbReference>
<protein>
    <recommendedName>
        <fullName evidence="4">ABC transporter domain-containing protein</fullName>
    </recommendedName>
</protein>
<keyword evidence="3" id="KW-0067">ATP-binding</keyword>
<sequence length="248" mass="28260">MKIIEVKKLHRYYTSRDKKRVTALNNVSFDIFDNEIFGILGTNGAGKTTLIKIMSTFLAPSEGCVKVFGKKTFGEEKSIRPKINFIFGGERGLYNRLSAYDNLLFFGDLYLVPYSELKKRINYLLELVGLYEVKDRKVETFSKGMVQKLQIAKGLINDPLVLFLDEPTIGLDPVAVNDLHNIIYDLKARGKTIILTTHYMHEADKLCDRIAFISKGEILDIGTSDELKLKYLNTTDAELEDLFVKVMK</sequence>
<dbReference type="PANTHER" id="PTHR42711:SF13">
    <property type="entry name" value="ABC TRANSPORTER, ATP-BINDING PROTEIN"/>
    <property type="match status" value="1"/>
</dbReference>
<dbReference type="GO" id="GO:0005524">
    <property type="term" value="F:ATP binding"/>
    <property type="evidence" value="ECO:0007669"/>
    <property type="project" value="UniProtKB-KW"/>
</dbReference>
<dbReference type="Pfam" id="PF00005">
    <property type="entry name" value="ABC_tran"/>
    <property type="match status" value="1"/>
</dbReference>
<name>A0A6N4TL88_9FIRM</name>